<feature type="chain" id="PRO_5024796215" description="Secreted protein" evidence="1">
    <location>
        <begin position="17"/>
        <end position="101"/>
    </location>
</feature>
<evidence type="ECO:0000313" key="3">
    <source>
        <dbReference type="Proteomes" id="UP000325433"/>
    </source>
</evidence>
<protein>
    <recommendedName>
        <fullName evidence="4">Secreted protein</fullName>
    </recommendedName>
</protein>
<dbReference type="EMBL" id="ML738305">
    <property type="protein sequence ID" value="KAE8316816.1"/>
    <property type="molecule type" value="Genomic_DNA"/>
</dbReference>
<accession>A0A5N6W8T6</accession>
<keyword evidence="1" id="KW-0732">Signal</keyword>
<feature type="signal peptide" evidence="1">
    <location>
        <begin position="1"/>
        <end position="16"/>
    </location>
</feature>
<name>A0A5N6W8T6_9EURO</name>
<organism evidence="2 3">
    <name type="scientific">Aspergillus transmontanensis</name>
    <dbReference type="NCBI Taxonomy" id="1034304"/>
    <lineage>
        <taxon>Eukaryota</taxon>
        <taxon>Fungi</taxon>
        <taxon>Dikarya</taxon>
        <taxon>Ascomycota</taxon>
        <taxon>Pezizomycotina</taxon>
        <taxon>Eurotiomycetes</taxon>
        <taxon>Eurotiomycetidae</taxon>
        <taxon>Eurotiales</taxon>
        <taxon>Aspergillaceae</taxon>
        <taxon>Aspergillus</taxon>
        <taxon>Aspergillus subgen. Circumdati</taxon>
    </lineage>
</organism>
<reference evidence="3" key="1">
    <citation type="submission" date="2019-04" db="EMBL/GenBank/DDBJ databases">
        <title>Friends and foes A comparative genomics studyof 23 Aspergillus species from section Flavi.</title>
        <authorList>
            <consortium name="DOE Joint Genome Institute"/>
            <person name="Kjaerbolling I."/>
            <person name="Vesth T."/>
            <person name="Frisvad J.C."/>
            <person name="Nybo J.L."/>
            <person name="Theobald S."/>
            <person name="Kildgaard S."/>
            <person name="Isbrandt T."/>
            <person name="Kuo A."/>
            <person name="Sato A."/>
            <person name="Lyhne E.K."/>
            <person name="Kogle M.E."/>
            <person name="Wiebenga A."/>
            <person name="Kun R.S."/>
            <person name="Lubbers R.J."/>
            <person name="Makela M.R."/>
            <person name="Barry K."/>
            <person name="Chovatia M."/>
            <person name="Clum A."/>
            <person name="Daum C."/>
            <person name="Haridas S."/>
            <person name="He G."/>
            <person name="LaButti K."/>
            <person name="Lipzen A."/>
            <person name="Mondo S."/>
            <person name="Riley R."/>
            <person name="Salamov A."/>
            <person name="Simmons B.A."/>
            <person name="Magnuson J.K."/>
            <person name="Henrissat B."/>
            <person name="Mortensen U.H."/>
            <person name="Larsen T.O."/>
            <person name="Devries R.P."/>
            <person name="Grigoriev I.V."/>
            <person name="Machida M."/>
            <person name="Baker S.E."/>
            <person name="Andersen M.R."/>
        </authorList>
    </citation>
    <scope>NUCLEOTIDE SEQUENCE [LARGE SCALE GENOMIC DNA]</scope>
    <source>
        <strain evidence="3">CBS 130015</strain>
    </source>
</reference>
<proteinExistence type="predicted"/>
<dbReference type="AlphaFoldDB" id="A0A5N6W8T6"/>
<keyword evidence="3" id="KW-1185">Reference proteome</keyword>
<evidence type="ECO:0000313" key="2">
    <source>
        <dbReference type="EMBL" id="KAE8316816.1"/>
    </source>
</evidence>
<gene>
    <name evidence="2" type="ORF">BDV41DRAFT_99504</name>
</gene>
<evidence type="ECO:0008006" key="4">
    <source>
        <dbReference type="Google" id="ProtNLM"/>
    </source>
</evidence>
<evidence type="ECO:0000256" key="1">
    <source>
        <dbReference type="SAM" id="SignalP"/>
    </source>
</evidence>
<dbReference type="Proteomes" id="UP000325433">
    <property type="component" value="Unassembled WGS sequence"/>
</dbReference>
<sequence length="101" mass="11286">MVVHLFLMMFSSFLFAANLAHHISSFICLQGSGLGWHFTRYHRIGWQHSRSQHGMVASLVTIGGGITCMRVWIEVNAFDGAMYLLAQSCSVVLRVLDESPT</sequence>